<dbReference type="EMBL" id="BOMB01000028">
    <property type="protein sequence ID" value="GID14015.1"/>
    <property type="molecule type" value="Genomic_DNA"/>
</dbReference>
<evidence type="ECO:0000313" key="3">
    <source>
        <dbReference type="Proteomes" id="UP000612808"/>
    </source>
</evidence>
<dbReference type="RefSeq" id="WP_203661565.1">
    <property type="nucleotide sequence ID" value="NZ_BAAAZM010000014.1"/>
</dbReference>
<gene>
    <name evidence="2" type="ORF">Aru02nite_49040</name>
</gene>
<feature type="transmembrane region" description="Helical" evidence="1">
    <location>
        <begin position="16"/>
        <end position="39"/>
    </location>
</feature>
<reference evidence="2" key="1">
    <citation type="submission" date="2021-01" db="EMBL/GenBank/DDBJ databases">
        <title>Whole genome shotgun sequence of Actinocatenispora rupis NBRC 107355.</title>
        <authorList>
            <person name="Komaki H."/>
            <person name="Tamura T."/>
        </authorList>
    </citation>
    <scope>NUCLEOTIDE SEQUENCE</scope>
    <source>
        <strain evidence="2">NBRC 107355</strain>
    </source>
</reference>
<evidence type="ECO:0000313" key="2">
    <source>
        <dbReference type="EMBL" id="GID14015.1"/>
    </source>
</evidence>
<accession>A0A8J3NEJ3</accession>
<keyword evidence="3" id="KW-1185">Reference proteome</keyword>
<keyword evidence="1" id="KW-1133">Transmembrane helix</keyword>
<keyword evidence="1" id="KW-0472">Membrane</keyword>
<keyword evidence="1" id="KW-0812">Transmembrane</keyword>
<dbReference type="Proteomes" id="UP000612808">
    <property type="component" value="Unassembled WGS sequence"/>
</dbReference>
<dbReference type="AlphaFoldDB" id="A0A8J3NEJ3"/>
<comment type="caution">
    <text evidence="2">The sequence shown here is derived from an EMBL/GenBank/DDBJ whole genome shotgun (WGS) entry which is preliminary data.</text>
</comment>
<organism evidence="2 3">
    <name type="scientific">Actinocatenispora rupis</name>
    <dbReference type="NCBI Taxonomy" id="519421"/>
    <lineage>
        <taxon>Bacteria</taxon>
        <taxon>Bacillati</taxon>
        <taxon>Actinomycetota</taxon>
        <taxon>Actinomycetes</taxon>
        <taxon>Micromonosporales</taxon>
        <taxon>Micromonosporaceae</taxon>
        <taxon>Actinocatenispora</taxon>
    </lineage>
</organism>
<sequence>MYDAPHRARPRVPTGVAVGSVAVCFAGGLTSAGALCLAATTRTARYARRA</sequence>
<proteinExistence type="predicted"/>
<name>A0A8J3NEJ3_9ACTN</name>
<protein>
    <submittedName>
        <fullName evidence="2">Uncharacterized protein</fullName>
    </submittedName>
</protein>
<evidence type="ECO:0000256" key="1">
    <source>
        <dbReference type="SAM" id="Phobius"/>
    </source>
</evidence>